<dbReference type="Pfam" id="PF13432">
    <property type="entry name" value="TPR_16"/>
    <property type="match status" value="1"/>
</dbReference>
<dbReference type="InterPro" id="IPR019734">
    <property type="entry name" value="TPR_rpt"/>
</dbReference>
<feature type="repeat" description="TPR" evidence="3">
    <location>
        <begin position="120"/>
        <end position="153"/>
    </location>
</feature>
<keyword evidence="1" id="KW-0677">Repeat</keyword>
<feature type="repeat" description="TPR" evidence="3">
    <location>
        <begin position="154"/>
        <end position="187"/>
    </location>
</feature>
<evidence type="ECO:0000256" key="2">
    <source>
        <dbReference type="ARBA" id="ARBA00022803"/>
    </source>
</evidence>
<evidence type="ECO:0000313" key="6">
    <source>
        <dbReference type="Proteomes" id="UP000295783"/>
    </source>
</evidence>
<organism evidence="5 6">
    <name type="scientific">Dongia mobilis</name>
    <dbReference type="NCBI Taxonomy" id="578943"/>
    <lineage>
        <taxon>Bacteria</taxon>
        <taxon>Pseudomonadati</taxon>
        <taxon>Pseudomonadota</taxon>
        <taxon>Alphaproteobacteria</taxon>
        <taxon>Rhodospirillales</taxon>
        <taxon>Dongiaceae</taxon>
        <taxon>Dongia</taxon>
    </lineage>
</organism>
<evidence type="ECO:0000313" key="5">
    <source>
        <dbReference type="EMBL" id="TDQ84603.1"/>
    </source>
</evidence>
<dbReference type="GO" id="GO:0072380">
    <property type="term" value="C:TRC complex"/>
    <property type="evidence" value="ECO:0007669"/>
    <property type="project" value="TreeGrafter"/>
</dbReference>
<proteinExistence type="predicted"/>
<keyword evidence="4" id="KW-0732">Signal</keyword>
<gene>
    <name evidence="5" type="ORF">A8950_1162</name>
</gene>
<dbReference type="SMART" id="SM00028">
    <property type="entry name" value="TPR"/>
    <property type="match status" value="3"/>
</dbReference>
<keyword evidence="2 3" id="KW-0802">TPR repeat</keyword>
<dbReference type="Gene3D" id="1.25.40.10">
    <property type="entry name" value="Tetratricopeptide repeat domain"/>
    <property type="match status" value="1"/>
</dbReference>
<dbReference type="EMBL" id="SNYW01000006">
    <property type="protein sequence ID" value="TDQ84603.1"/>
    <property type="molecule type" value="Genomic_DNA"/>
</dbReference>
<dbReference type="Pfam" id="PF13174">
    <property type="entry name" value="TPR_6"/>
    <property type="match status" value="1"/>
</dbReference>
<evidence type="ECO:0000256" key="3">
    <source>
        <dbReference type="PROSITE-ProRule" id="PRU00339"/>
    </source>
</evidence>
<dbReference type="GO" id="GO:0060090">
    <property type="term" value="F:molecular adaptor activity"/>
    <property type="evidence" value="ECO:0007669"/>
    <property type="project" value="TreeGrafter"/>
</dbReference>
<dbReference type="PANTHER" id="PTHR45831:SF2">
    <property type="entry name" value="LD24721P"/>
    <property type="match status" value="1"/>
</dbReference>
<reference evidence="5 6" key="1">
    <citation type="submission" date="2019-03" db="EMBL/GenBank/DDBJ databases">
        <title>Genomic Encyclopedia of Type Strains, Phase III (KMG-III): the genomes of soil and plant-associated and newly described type strains.</title>
        <authorList>
            <person name="Whitman W."/>
        </authorList>
    </citation>
    <scope>NUCLEOTIDE SEQUENCE [LARGE SCALE GENOMIC DNA]</scope>
    <source>
        <strain evidence="5 6">CGMCC 1.7660</strain>
    </source>
</reference>
<feature type="chain" id="PRO_5020813705" evidence="4">
    <location>
        <begin position="45"/>
        <end position="206"/>
    </location>
</feature>
<sequence length="206" mass="22523">MPGLLLDYTAMKRFRNPVLAALLAGGACLSGMAAGFSAAMPAWADQTDPRLNPLFERLRATESPEPARLVELMIWRFWTESGSAEIDDLMSAGAAAMEQGDFAEARNLLDQVIAARPTFAEAWNRRATMFYLAGDYPASLADIEHVLELEPRHFGALSGLGLVNLALGREEAALDAFGRVLALYPANEAARSNRDAIERQLKERDI</sequence>
<dbReference type="GO" id="GO:0016020">
    <property type="term" value="C:membrane"/>
    <property type="evidence" value="ECO:0007669"/>
    <property type="project" value="TreeGrafter"/>
</dbReference>
<dbReference type="Proteomes" id="UP000295783">
    <property type="component" value="Unassembled WGS sequence"/>
</dbReference>
<feature type="signal peptide" evidence="4">
    <location>
        <begin position="1"/>
        <end position="44"/>
    </location>
</feature>
<dbReference type="GO" id="GO:0006620">
    <property type="term" value="P:post-translational protein targeting to endoplasmic reticulum membrane"/>
    <property type="evidence" value="ECO:0007669"/>
    <property type="project" value="TreeGrafter"/>
</dbReference>
<comment type="caution">
    <text evidence="5">The sequence shown here is derived from an EMBL/GenBank/DDBJ whole genome shotgun (WGS) entry which is preliminary data.</text>
</comment>
<dbReference type="SUPFAM" id="SSF48452">
    <property type="entry name" value="TPR-like"/>
    <property type="match status" value="1"/>
</dbReference>
<dbReference type="InterPro" id="IPR011990">
    <property type="entry name" value="TPR-like_helical_dom_sf"/>
</dbReference>
<accession>A0A4R6WYR9</accession>
<name>A0A4R6WYR9_9PROT</name>
<dbReference type="AlphaFoldDB" id="A0A4R6WYR9"/>
<evidence type="ECO:0000256" key="4">
    <source>
        <dbReference type="SAM" id="SignalP"/>
    </source>
</evidence>
<protein>
    <submittedName>
        <fullName evidence="5">Tetratricopeptide repeat protein</fullName>
    </submittedName>
</protein>
<evidence type="ECO:0000256" key="1">
    <source>
        <dbReference type="ARBA" id="ARBA00022737"/>
    </source>
</evidence>
<dbReference type="PANTHER" id="PTHR45831">
    <property type="entry name" value="LD24721P"/>
    <property type="match status" value="1"/>
</dbReference>
<dbReference type="InterPro" id="IPR047150">
    <property type="entry name" value="SGT"/>
</dbReference>
<dbReference type="PROSITE" id="PS50005">
    <property type="entry name" value="TPR"/>
    <property type="match status" value="2"/>
</dbReference>
<keyword evidence="6" id="KW-1185">Reference proteome</keyword>